<evidence type="ECO:0000256" key="2">
    <source>
        <dbReference type="ARBA" id="ARBA00010727"/>
    </source>
</evidence>
<keyword evidence="5" id="KW-0131">Cell cycle</keyword>
<dbReference type="GO" id="GO:0003697">
    <property type="term" value="F:single-stranded DNA binding"/>
    <property type="evidence" value="ECO:0007669"/>
    <property type="project" value="TreeGrafter"/>
</dbReference>
<dbReference type="GO" id="GO:0003682">
    <property type="term" value="F:chromatin binding"/>
    <property type="evidence" value="ECO:0007669"/>
    <property type="project" value="TreeGrafter"/>
</dbReference>
<evidence type="ECO:0000256" key="5">
    <source>
        <dbReference type="ARBA" id="ARBA00023306"/>
    </source>
</evidence>
<dbReference type="OrthoDB" id="10258882at2759"/>
<dbReference type="PANTHER" id="PTHR10507:SF0">
    <property type="entry name" value="CELL DIVISION CONTROL PROTEIN 45 HOMOLOG"/>
    <property type="match status" value="1"/>
</dbReference>
<proteinExistence type="inferred from homology"/>
<dbReference type="AlphaFoldDB" id="A0A3L6PCC6"/>
<evidence type="ECO:0000256" key="1">
    <source>
        <dbReference type="ARBA" id="ARBA00004123"/>
    </source>
</evidence>
<feature type="compositionally biased region" description="Low complexity" evidence="6">
    <location>
        <begin position="126"/>
        <end position="160"/>
    </location>
</feature>
<sequence>MQRRPWSASSVDSFYARLRAAASAGSSSPLLILPSAADADSLCAVRVLAHPRSAASSSTGARTATSAGSPPAATAFVVDSHRPVHLHNLCAHNDRVVVLFTADDEHTADLSYDFDLSSLADASDLAAEGTPTTTSASPPRRTTTTQMPRSQTPTPRTAAAGGSGGGSPTTRRRKAATP</sequence>
<accession>A0A3L6PCC6</accession>
<evidence type="ECO:0000256" key="3">
    <source>
        <dbReference type="ARBA" id="ARBA00022705"/>
    </source>
</evidence>
<dbReference type="GO" id="GO:0000727">
    <property type="term" value="P:double-strand break repair via break-induced replication"/>
    <property type="evidence" value="ECO:0007669"/>
    <property type="project" value="TreeGrafter"/>
</dbReference>
<gene>
    <name evidence="7" type="ORF">C2845_PMPSC055815</name>
</gene>
<keyword evidence="3" id="KW-0235">DNA replication</keyword>
<dbReference type="EMBL" id="PQIB02000765">
    <property type="protein sequence ID" value="RLM48710.1"/>
    <property type="molecule type" value="Genomic_DNA"/>
</dbReference>
<organism evidence="7 8">
    <name type="scientific">Panicum miliaceum</name>
    <name type="common">Proso millet</name>
    <name type="synonym">Broomcorn millet</name>
    <dbReference type="NCBI Taxonomy" id="4540"/>
    <lineage>
        <taxon>Eukaryota</taxon>
        <taxon>Viridiplantae</taxon>
        <taxon>Streptophyta</taxon>
        <taxon>Embryophyta</taxon>
        <taxon>Tracheophyta</taxon>
        <taxon>Spermatophyta</taxon>
        <taxon>Magnoliopsida</taxon>
        <taxon>Liliopsida</taxon>
        <taxon>Poales</taxon>
        <taxon>Poaceae</taxon>
        <taxon>PACMAD clade</taxon>
        <taxon>Panicoideae</taxon>
        <taxon>Panicodae</taxon>
        <taxon>Paniceae</taxon>
        <taxon>Panicinae</taxon>
        <taxon>Panicum</taxon>
        <taxon>Panicum sect. Panicum</taxon>
    </lineage>
</organism>
<keyword evidence="4" id="KW-0539">Nucleus</keyword>
<evidence type="ECO:0000313" key="8">
    <source>
        <dbReference type="Proteomes" id="UP000275267"/>
    </source>
</evidence>
<dbReference type="GO" id="GO:0006270">
    <property type="term" value="P:DNA replication initiation"/>
    <property type="evidence" value="ECO:0007669"/>
    <property type="project" value="InterPro"/>
</dbReference>
<name>A0A3L6PCC6_PANMI</name>
<evidence type="ECO:0000313" key="7">
    <source>
        <dbReference type="EMBL" id="RLM48710.1"/>
    </source>
</evidence>
<feature type="region of interest" description="Disordered" evidence="6">
    <location>
        <begin position="126"/>
        <end position="178"/>
    </location>
</feature>
<dbReference type="Proteomes" id="UP000275267">
    <property type="component" value="Unassembled WGS sequence"/>
</dbReference>
<dbReference type="InterPro" id="IPR003874">
    <property type="entry name" value="CDC45"/>
</dbReference>
<dbReference type="PANTHER" id="PTHR10507">
    <property type="entry name" value="CDC45-RELATED PROTEIN"/>
    <property type="match status" value="1"/>
</dbReference>
<evidence type="ECO:0000256" key="4">
    <source>
        <dbReference type="ARBA" id="ARBA00023242"/>
    </source>
</evidence>
<comment type="similarity">
    <text evidence="2">Belongs to the CDC45 family.</text>
</comment>
<dbReference type="GO" id="GO:0003688">
    <property type="term" value="F:DNA replication origin binding"/>
    <property type="evidence" value="ECO:0007669"/>
    <property type="project" value="TreeGrafter"/>
</dbReference>
<keyword evidence="8" id="KW-1185">Reference proteome</keyword>
<dbReference type="GO" id="GO:1902977">
    <property type="term" value="P:mitotic DNA replication preinitiation complex assembly"/>
    <property type="evidence" value="ECO:0007669"/>
    <property type="project" value="TreeGrafter"/>
</dbReference>
<evidence type="ECO:0000256" key="6">
    <source>
        <dbReference type="SAM" id="MobiDB-lite"/>
    </source>
</evidence>
<dbReference type="GO" id="GO:0031261">
    <property type="term" value="C:DNA replication preinitiation complex"/>
    <property type="evidence" value="ECO:0007669"/>
    <property type="project" value="TreeGrafter"/>
</dbReference>
<comment type="caution">
    <text evidence="7">The sequence shown here is derived from an EMBL/GenBank/DDBJ whole genome shotgun (WGS) entry which is preliminary data.</text>
</comment>
<protein>
    <submittedName>
        <fullName evidence="7">Uncharacterized protein</fullName>
    </submittedName>
</protein>
<dbReference type="STRING" id="4540.A0A3L6PCC6"/>
<reference evidence="8" key="1">
    <citation type="journal article" date="2019" name="Nat. Commun.">
        <title>The genome of broomcorn millet.</title>
        <authorList>
            <person name="Zou C."/>
            <person name="Miki D."/>
            <person name="Li D."/>
            <person name="Tang Q."/>
            <person name="Xiao L."/>
            <person name="Rajput S."/>
            <person name="Deng P."/>
            <person name="Jia W."/>
            <person name="Huang R."/>
            <person name="Zhang M."/>
            <person name="Sun Y."/>
            <person name="Hu J."/>
            <person name="Fu X."/>
            <person name="Schnable P.S."/>
            <person name="Li F."/>
            <person name="Zhang H."/>
            <person name="Feng B."/>
            <person name="Zhu X."/>
            <person name="Liu R."/>
            <person name="Schnable J.C."/>
            <person name="Zhu J.-K."/>
            <person name="Zhang H."/>
        </authorList>
    </citation>
    <scope>NUCLEOTIDE SEQUENCE [LARGE SCALE GENOMIC DNA]</scope>
</reference>
<comment type="subcellular location">
    <subcellularLocation>
        <location evidence="1">Nucleus</location>
    </subcellularLocation>
</comment>